<dbReference type="STRING" id="5288.A0A5C5FMW2"/>
<evidence type="ECO:0000313" key="5">
    <source>
        <dbReference type="EMBL" id="TNY17985.1"/>
    </source>
</evidence>
<dbReference type="Proteomes" id="UP000311382">
    <property type="component" value="Unassembled WGS sequence"/>
</dbReference>
<keyword evidence="2" id="KW-0736">Signalosome</keyword>
<evidence type="ECO:0000313" key="6">
    <source>
        <dbReference type="Proteomes" id="UP000311382"/>
    </source>
</evidence>
<feature type="region of interest" description="Disordered" evidence="3">
    <location>
        <begin position="1"/>
        <end position="39"/>
    </location>
</feature>
<evidence type="ECO:0000256" key="1">
    <source>
        <dbReference type="ARBA" id="ARBA00008482"/>
    </source>
</evidence>
<feature type="compositionally biased region" description="Basic and acidic residues" evidence="3">
    <location>
        <begin position="264"/>
        <end position="286"/>
    </location>
</feature>
<dbReference type="PROSITE" id="PS50250">
    <property type="entry name" value="PCI"/>
    <property type="match status" value="1"/>
</dbReference>
<dbReference type="EMBL" id="SOZI01000163">
    <property type="protein sequence ID" value="TNY17985.1"/>
    <property type="molecule type" value="Genomic_DNA"/>
</dbReference>
<sequence>MSTDKDDFAAYTTIGQRAEQPLDAHTPLHPRPSGPSFAPPPKLEPFLLLAKSARGAGAADLVSQAVAAPGVYVFGELLDQPSIRDLANHEQHAAQYRLLDLFAYGTWADYDAKRDSYPTLTPEQETKLRHLTLLTLASSQRSIPYSTLLSLLSLPDVPTLEDLLIAAFYANVLRGKLDARAQRLEVLSAQGRDVRRASPPAAAEEPMEVDPSSASSPPSTATAAAPTPDSLLSSLLTFQRTLHSLIASLSASIDTLHARAEADATEQEAHARRVRDVVEVVGKKDGAGGGKGRGGGAGGKKDKDKDKESQGDLEAGDMDVDPSSTASSGPGSGGGAFAALRAGMAGLGGGAGGGAQARGAGGSPTGGGAAARARKRNRQ</sequence>
<reference evidence="5 6" key="1">
    <citation type="submission" date="2019-03" db="EMBL/GenBank/DDBJ databases">
        <title>Rhodosporidium diobovatum UCD-FST 08-225 genome sequencing, assembly, and annotation.</title>
        <authorList>
            <person name="Fakankun I.U."/>
            <person name="Fristensky B."/>
            <person name="Levin D.B."/>
        </authorList>
    </citation>
    <scope>NUCLEOTIDE SEQUENCE [LARGE SCALE GENOMIC DNA]</scope>
    <source>
        <strain evidence="5 6">UCD-FST 08-225</strain>
    </source>
</reference>
<feature type="compositionally biased region" description="Gly residues" evidence="3">
    <location>
        <begin position="345"/>
        <end position="369"/>
    </location>
</feature>
<feature type="domain" description="PCI" evidence="4">
    <location>
        <begin position="17"/>
        <end position="191"/>
    </location>
</feature>
<accession>A0A5C5FMW2</accession>
<comment type="similarity">
    <text evidence="1">Belongs to the CSN7/EIF3M family. CSN7 subfamily.</text>
</comment>
<protein>
    <recommendedName>
        <fullName evidence="4">PCI domain-containing protein</fullName>
    </recommendedName>
</protein>
<evidence type="ECO:0000256" key="3">
    <source>
        <dbReference type="SAM" id="MobiDB-lite"/>
    </source>
</evidence>
<organism evidence="5 6">
    <name type="scientific">Rhodotorula diobovata</name>
    <dbReference type="NCBI Taxonomy" id="5288"/>
    <lineage>
        <taxon>Eukaryota</taxon>
        <taxon>Fungi</taxon>
        <taxon>Dikarya</taxon>
        <taxon>Basidiomycota</taxon>
        <taxon>Pucciniomycotina</taxon>
        <taxon>Microbotryomycetes</taxon>
        <taxon>Sporidiobolales</taxon>
        <taxon>Sporidiobolaceae</taxon>
        <taxon>Rhodotorula</taxon>
    </lineage>
</organism>
<dbReference type="OrthoDB" id="10265275at2759"/>
<dbReference type="PANTHER" id="PTHR15350">
    <property type="entry name" value="COP9 SIGNALOSOME COMPLEX SUBUNIT 7/DENDRITIC CELL PROTEIN GA17"/>
    <property type="match status" value="1"/>
</dbReference>
<keyword evidence="6" id="KW-1185">Reference proteome</keyword>
<feature type="compositionally biased region" description="Basic and acidic residues" evidence="3">
    <location>
        <begin position="299"/>
        <end position="310"/>
    </location>
</feature>
<feature type="region of interest" description="Disordered" evidence="3">
    <location>
        <begin position="264"/>
        <end position="379"/>
    </location>
</feature>
<feature type="compositionally biased region" description="Low complexity" evidence="3">
    <location>
        <begin position="211"/>
        <end position="226"/>
    </location>
</feature>
<dbReference type="GO" id="GO:0008180">
    <property type="term" value="C:COP9 signalosome"/>
    <property type="evidence" value="ECO:0007669"/>
    <property type="project" value="UniProtKB-KW"/>
</dbReference>
<feature type="region of interest" description="Disordered" evidence="3">
    <location>
        <begin position="191"/>
        <end position="226"/>
    </location>
</feature>
<dbReference type="AlphaFoldDB" id="A0A5C5FMW2"/>
<dbReference type="Pfam" id="PF22061">
    <property type="entry name" value="CSN7_HB_subdom"/>
    <property type="match status" value="1"/>
</dbReference>
<dbReference type="InterPro" id="IPR000717">
    <property type="entry name" value="PCI_dom"/>
</dbReference>
<dbReference type="SMART" id="SM00088">
    <property type="entry name" value="PINT"/>
    <property type="match status" value="1"/>
</dbReference>
<proteinExistence type="inferred from homology"/>
<gene>
    <name evidence="5" type="ORF">DMC30DRAFT_412538</name>
</gene>
<name>A0A5C5FMW2_9BASI</name>
<comment type="caution">
    <text evidence="5">The sequence shown here is derived from an EMBL/GenBank/DDBJ whole genome shotgun (WGS) entry which is preliminary data.</text>
</comment>
<dbReference type="InterPro" id="IPR045237">
    <property type="entry name" value="COPS7/eIF3m"/>
</dbReference>
<evidence type="ECO:0000256" key="2">
    <source>
        <dbReference type="ARBA" id="ARBA00022790"/>
    </source>
</evidence>
<dbReference type="PANTHER" id="PTHR15350:SF5">
    <property type="entry name" value="COP9 SIGNALOSOME COMPLEX SUBUNIT 7"/>
    <property type="match status" value="1"/>
</dbReference>
<feature type="compositionally biased region" description="Gly residues" evidence="3">
    <location>
        <begin position="287"/>
        <end position="298"/>
    </location>
</feature>
<dbReference type="Pfam" id="PF01399">
    <property type="entry name" value="PCI"/>
    <property type="match status" value="1"/>
</dbReference>
<feature type="compositionally biased region" description="Pro residues" evidence="3">
    <location>
        <begin position="29"/>
        <end position="39"/>
    </location>
</feature>
<evidence type="ECO:0000259" key="4">
    <source>
        <dbReference type="PROSITE" id="PS50250"/>
    </source>
</evidence>